<proteinExistence type="predicted"/>
<feature type="non-terminal residue" evidence="1">
    <location>
        <position position="36"/>
    </location>
</feature>
<dbReference type="Gene3D" id="1.10.8.1210">
    <property type="match status" value="1"/>
</dbReference>
<evidence type="ECO:0000313" key="1">
    <source>
        <dbReference type="EMBL" id="ETJ33785.1"/>
    </source>
</evidence>
<protein>
    <submittedName>
        <fullName evidence="1">Glutamate dehydrogenase</fullName>
    </submittedName>
</protein>
<sequence>MSGYNPYENMLNTLDVAAEKLGYTRSEYEVLRHPER</sequence>
<accession>W1XWI7</accession>
<gene>
    <name evidence="1" type="ORF">Q604_UNBC11778G0001</name>
</gene>
<organism evidence="1">
    <name type="scientific">human gut metagenome</name>
    <dbReference type="NCBI Taxonomy" id="408170"/>
    <lineage>
        <taxon>unclassified sequences</taxon>
        <taxon>metagenomes</taxon>
        <taxon>organismal metagenomes</taxon>
    </lineage>
</organism>
<comment type="caution">
    <text evidence="1">The sequence shown here is derived from an EMBL/GenBank/DDBJ whole genome shotgun (WGS) entry which is preliminary data.</text>
</comment>
<dbReference type="AlphaFoldDB" id="W1XWI7"/>
<name>W1XWI7_9ZZZZ</name>
<dbReference type="EMBL" id="AZMM01011778">
    <property type="protein sequence ID" value="ETJ33785.1"/>
    <property type="molecule type" value="Genomic_DNA"/>
</dbReference>
<reference evidence="1" key="1">
    <citation type="submission" date="2013-12" db="EMBL/GenBank/DDBJ databases">
        <title>A Varibaculum cambriense genome reconstructed from a premature infant gut community with otherwise low bacterial novelty that shifts toward anaerobic metabolism during the third week of life.</title>
        <authorList>
            <person name="Brown C.T."/>
            <person name="Sharon I."/>
            <person name="Thomas B.C."/>
            <person name="Castelle C.J."/>
            <person name="Morowitz M.J."/>
            <person name="Banfield J.F."/>
        </authorList>
    </citation>
    <scope>NUCLEOTIDE SEQUENCE</scope>
</reference>